<dbReference type="EMBL" id="MU006434">
    <property type="protein sequence ID" value="KAF2844024.1"/>
    <property type="molecule type" value="Genomic_DNA"/>
</dbReference>
<dbReference type="OrthoDB" id="3781573at2759"/>
<evidence type="ECO:0000313" key="2">
    <source>
        <dbReference type="EMBL" id="KAF2844024.1"/>
    </source>
</evidence>
<feature type="region of interest" description="Disordered" evidence="1">
    <location>
        <begin position="63"/>
        <end position="104"/>
    </location>
</feature>
<keyword evidence="3" id="KW-1185">Reference proteome</keyword>
<proteinExistence type="predicted"/>
<name>A0A6A7AMX9_9PLEO</name>
<gene>
    <name evidence="2" type="ORF">T440DRAFT_60799</name>
</gene>
<feature type="compositionally biased region" description="Polar residues" evidence="1">
    <location>
        <begin position="31"/>
        <end position="45"/>
    </location>
</feature>
<reference evidence="2" key="1">
    <citation type="submission" date="2020-01" db="EMBL/GenBank/DDBJ databases">
        <authorList>
            <consortium name="DOE Joint Genome Institute"/>
            <person name="Haridas S."/>
            <person name="Albert R."/>
            <person name="Binder M."/>
            <person name="Bloem J."/>
            <person name="Labutti K."/>
            <person name="Salamov A."/>
            <person name="Andreopoulos B."/>
            <person name="Baker S.E."/>
            <person name="Barry K."/>
            <person name="Bills G."/>
            <person name="Bluhm B.H."/>
            <person name="Cannon C."/>
            <person name="Castanera R."/>
            <person name="Culley D.E."/>
            <person name="Daum C."/>
            <person name="Ezra D."/>
            <person name="Gonzalez J.B."/>
            <person name="Henrissat B."/>
            <person name="Kuo A."/>
            <person name="Liang C."/>
            <person name="Lipzen A."/>
            <person name="Lutzoni F."/>
            <person name="Magnuson J."/>
            <person name="Mondo S."/>
            <person name="Nolan M."/>
            <person name="Ohm R."/>
            <person name="Pangilinan J."/>
            <person name="Park H.-J."/>
            <person name="Ramirez L."/>
            <person name="Alfaro M."/>
            <person name="Sun H."/>
            <person name="Tritt A."/>
            <person name="Yoshinaga Y."/>
            <person name="Zwiers L.-H."/>
            <person name="Turgeon B.G."/>
            <person name="Goodwin S.B."/>
            <person name="Spatafora J.W."/>
            <person name="Crous P.W."/>
            <person name="Grigoriev I.V."/>
        </authorList>
    </citation>
    <scope>NUCLEOTIDE SEQUENCE</scope>
    <source>
        <strain evidence="2">IPT5</strain>
    </source>
</reference>
<feature type="region of interest" description="Disordered" evidence="1">
    <location>
        <begin position="1"/>
        <end position="46"/>
    </location>
</feature>
<evidence type="ECO:0000313" key="3">
    <source>
        <dbReference type="Proteomes" id="UP000799423"/>
    </source>
</evidence>
<protein>
    <submittedName>
        <fullName evidence="2">Uncharacterized protein</fullName>
    </submittedName>
</protein>
<dbReference type="Proteomes" id="UP000799423">
    <property type="component" value="Unassembled WGS sequence"/>
</dbReference>
<sequence length="104" mass="10976">MPPRNLTRVTKGKRVAEGTCGPQKRAKTAKGSASQPISVDDSQPISVDDLQPELPIHTSPRKALVAAASQATEDAPFESQLRDAVPEDSIQPPAEGSRAATGYK</sequence>
<accession>A0A6A7AMX9</accession>
<organism evidence="2 3">
    <name type="scientific">Plenodomus tracheiphilus IPT5</name>
    <dbReference type="NCBI Taxonomy" id="1408161"/>
    <lineage>
        <taxon>Eukaryota</taxon>
        <taxon>Fungi</taxon>
        <taxon>Dikarya</taxon>
        <taxon>Ascomycota</taxon>
        <taxon>Pezizomycotina</taxon>
        <taxon>Dothideomycetes</taxon>
        <taxon>Pleosporomycetidae</taxon>
        <taxon>Pleosporales</taxon>
        <taxon>Pleosporineae</taxon>
        <taxon>Leptosphaeriaceae</taxon>
        <taxon>Plenodomus</taxon>
    </lineage>
</organism>
<evidence type="ECO:0000256" key="1">
    <source>
        <dbReference type="SAM" id="MobiDB-lite"/>
    </source>
</evidence>
<dbReference type="AlphaFoldDB" id="A0A6A7AMX9"/>